<evidence type="ECO:0000256" key="2">
    <source>
        <dbReference type="SAM" id="Phobius"/>
    </source>
</evidence>
<feature type="transmembrane region" description="Helical" evidence="2">
    <location>
        <begin position="281"/>
        <end position="303"/>
    </location>
</feature>
<keyword evidence="2" id="KW-0812">Transmembrane</keyword>
<accession>A0A9W7EFL3</accession>
<feature type="transmembrane region" description="Helical" evidence="2">
    <location>
        <begin position="253"/>
        <end position="275"/>
    </location>
</feature>
<feature type="region of interest" description="Disordered" evidence="1">
    <location>
        <begin position="22"/>
        <end position="151"/>
    </location>
</feature>
<evidence type="ECO:0000313" key="4">
    <source>
        <dbReference type="Proteomes" id="UP001165085"/>
    </source>
</evidence>
<feature type="compositionally biased region" description="Basic and acidic residues" evidence="1">
    <location>
        <begin position="66"/>
        <end position="85"/>
    </location>
</feature>
<feature type="compositionally biased region" description="Basic residues" evidence="1">
    <location>
        <begin position="141"/>
        <end position="150"/>
    </location>
</feature>
<evidence type="ECO:0000313" key="3">
    <source>
        <dbReference type="EMBL" id="GMH74743.1"/>
    </source>
</evidence>
<dbReference type="OrthoDB" id="10421947at2759"/>
<keyword evidence="4" id="KW-1185">Reference proteome</keyword>
<sequence length="322" mass="35598">MPLIGQDTLDEYQFKLDALNAKDTPQRDRTLALMQSPDENLLYEKEERRKEDMKKKKAPIGGGGRASHDSHDSHDIESGRRGSKDHSHHHGGARRGSHGESIQKKSPRRLSHDHGEPHPNAHNEAKKARRKSSSSTSPKGGKLKPLKKKGSFGLGGLISEGSWNNFLSMATKKHAKIAPKTAANASTPYDIHDMHGKTGAEMNEDGDYFTEDAKKAGVGSKFVKPKFGKGQSMGYFISGDSEASQEREACIQVTLAILFLLGFFGLIGYMMYYFFRDTTLFSTQFFFLVALGMSLTICVYNLYSRGWNIFEMLGGRRGGSGG</sequence>
<dbReference type="AlphaFoldDB" id="A0A9W7EFL3"/>
<gene>
    <name evidence="3" type="ORF">TrST_g5913</name>
</gene>
<dbReference type="Proteomes" id="UP001165085">
    <property type="component" value="Unassembled WGS sequence"/>
</dbReference>
<protein>
    <submittedName>
        <fullName evidence="3">Uncharacterized protein</fullName>
    </submittedName>
</protein>
<dbReference type="EMBL" id="BRXY01000182">
    <property type="protein sequence ID" value="GMH74743.1"/>
    <property type="molecule type" value="Genomic_DNA"/>
</dbReference>
<keyword evidence="2" id="KW-1133">Transmembrane helix</keyword>
<feature type="compositionally biased region" description="Basic residues" evidence="1">
    <location>
        <begin position="86"/>
        <end position="96"/>
    </location>
</feature>
<reference evidence="4" key="1">
    <citation type="journal article" date="2023" name="Commun. Biol.">
        <title>Genome analysis of Parmales, the sister group of diatoms, reveals the evolutionary specialization of diatoms from phago-mixotrophs to photoautotrophs.</title>
        <authorList>
            <person name="Ban H."/>
            <person name="Sato S."/>
            <person name="Yoshikawa S."/>
            <person name="Yamada K."/>
            <person name="Nakamura Y."/>
            <person name="Ichinomiya M."/>
            <person name="Sato N."/>
            <person name="Blanc-Mathieu R."/>
            <person name="Endo H."/>
            <person name="Kuwata A."/>
            <person name="Ogata H."/>
        </authorList>
    </citation>
    <scope>NUCLEOTIDE SEQUENCE [LARGE SCALE GENOMIC DNA]</scope>
    <source>
        <strain evidence="4">NIES 3701</strain>
    </source>
</reference>
<name>A0A9W7EFL3_9STRA</name>
<organism evidence="3 4">
    <name type="scientific">Triparma strigata</name>
    <dbReference type="NCBI Taxonomy" id="1606541"/>
    <lineage>
        <taxon>Eukaryota</taxon>
        <taxon>Sar</taxon>
        <taxon>Stramenopiles</taxon>
        <taxon>Ochrophyta</taxon>
        <taxon>Bolidophyceae</taxon>
        <taxon>Parmales</taxon>
        <taxon>Triparmaceae</taxon>
        <taxon>Triparma</taxon>
    </lineage>
</organism>
<keyword evidence="2" id="KW-0472">Membrane</keyword>
<proteinExistence type="predicted"/>
<feature type="compositionally biased region" description="Basic and acidic residues" evidence="1">
    <location>
        <begin position="110"/>
        <end position="126"/>
    </location>
</feature>
<feature type="compositionally biased region" description="Basic and acidic residues" evidence="1">
    <location>
        <begin position="42"/>
        <end position="54"/>
    </location>
</feature>
<comment type="caution">
    <text evidence="3">The sequence shown here is derived from an EMBL/GenBank/DDBJ whole genome shotgun (WGS) entry which is preliminary data.</text>
</comment>
<evidence type="ECO:0000256" key="1">
    <source>
        <dbReference type="SAM" id="MobiDB-lite"/>
    </source>
</evidence>